<keyword evidence="4" id="KW-1185">Reference proteome</keyword>
<sequence length="170" mass="18104">MKEYGDAQGWPHEGGPLFLHPDDDLAPNRPGEALHARLAALGVPHHPRLAACARALGRLAGRPDERAALRRALDGEQRAGEELERLTGGGWRVLHSVPVPPAAAVPHLLIGPGGVFTLHTACPRGARVRVGTDAVLVARGRAEPWVRLSRREARHAALALSRGCGFPVTV</sequence>
<dbReference type="Proteomes" id="UP000675554">
    <property type="component" value="Unassembled WGS sequence"/>
</dbReference>
<dbReference type="EMBL" id="JAGSMN010001859">
    <property type="protein sequence ID" value="MBR7678795.1"/>
    <property type="molecule type" value="Genomic_DNA"/>
</dbReference>
<evidence type="ECO:0000313" key="4">
    <source>
        <dbReference type="Proteomes" id="UP000675554"/>
    </source>
</evidence>
<comment type="caution">
    <text evidence="3">The sequence shown here is derived from an EMBL/GenBank/DDBJ whole genome shotgun (WGS) entry which is preliminary data.</text>
</comment>
<name>A0A8T4J4A6_9ACTN</name>
<dbReference type="AlphaFoldDB" id="A0A8T4J4A6"/>
<evidence type="ECO:0000313" key="3">
    <source>
        <dbReference type="EMBL" id="MBR7678795.1"/>
    </source>
</evidence>
<feature type="region of interest" description="Disordered" evidence="1">
    <location>
        <begin position="1"/>
        <end position="23"/>
    </location>
</feature>
<accession>A0A8T4J4A6</accession>
<feature type="domain" description="NERD" evidence="2">
    <location>
        <begin position="74"/>
        <end position="125"/>
    </location>
</feature>
<feature type="non-terminal residue" evidence="3">
    <location>
        <position position="170"/>
    </location>
</feature>
<protein>
    <submittedName>
        <fullName evidence="3">NERD domain-containing protein</fullName>
    </submittedName>
</protein>
<proteinExistence type="predicted"/>
<reference evidence="3" key="1">
    <citation type="submission" date="2021-04" db="EMBL/GenBank/DDBJ databases">
        <title>Sequencing of actinobacteria type strains.</title>
        <authorList>
            <person name="Nguyen G.-S."/>
            <person name="Wentzel A."/>
        </authorList>
    </citation>
    <scope>NUCLEOTIDE SEQUENCE</scope>
    <source>
        <strain evidence="3">DSM 42095</strain>
    </source>
</reference>
<dbReference type="Pfam" id="PF08378">
    <property type="entry name" value="NERD"/>
    <property type="match status" value="1"/>
</dbReference>
<evidence type="ECO:0000259" key="2">
    <source>
        <dbReference type="Pfam" id="PF08378"/>
    </source>
</evidence>
<evidence type="ECO:0000256" key="1">
    <source>
        <dbReference type="SAM" id="MobiDB-lite"/>
    </source>
</evidence>
<gene>
    <name evidence="3" type="ORF">KDA82_38790</name>
</gene>
<dbReference type="InterPro" id="IPR011528">
    <property type="entry name" value="NERD"/>
</dbReference>
<organism evidence="3 4">
    <name type="scientific">Streptomyces daliensis</name>
    <dbReference type="NCBI Taxonomy" id="299421"/>
    <lineage>
        <taxon>Bacteria</taxon>
        <taxon>Bacillati</taxon>
        <taxon>Actinomycetota</taxon>
        <taxon>Actinomycetes</taxon>
        <taxon>Kitasatosporales</taxon>
        <taxon>Streptomycetaceae</taxon>
        <taxon>Streptomyces</taxon>
    </lineage>
</organism>